<accession>A0A9X3TX15</accession>
<dbReference type="Proteomes" id="UP001141619">
    <property type="component" value="Unassembled WGS sequence"/>
</dbReference>
<reference evidence="2" key="2">
    <citation type="journal article" date="2023" name="Syst. Appl. Microbiol.">
        <title>Govania unica gen. nov., sp. nov., a rare biosphere bacterium that represents a novel family in the class Alphaproteobacteria.</title>
        <authorList>
            <person name="Vandamme P."/>
            <person name="Peeters C."/>
            <person name="Hettiarachchi A."/>
            <person name="Cnockaert M."/>
            <person name="Carlier A."/>
        </authorList>
    </citation>
    <scope>NUCLEOTIDE SEQUENCE</scope>
    <source>
        <strain evidence="2">LMG 31809</strain>
    </source>
</reference>
<dbReference type="CDD" id="cd00093">
    <property type="entry name" value="HTH_XRE"/>
    <property type="match status" value="1"/>
</dbReference>
<dbReference type="AlphaFoldDB" id="A0A9X3TX15"/>
<dbReference type="InterPro" id="IPR001387">
    <property type="entry name" value="Cro/C1-type_HTH"/>
</dbReference>
<gene>
    <name evidence="2" type="ORF">NYP16_05095</name>
</gene>
<sequence>MSETLDSDFHEDFTSKQEDYANIFVGLRIRERRKARGMNQQDLATALGCRYQQIQKYEKGVNRIGVGKLAAFARALDVPTSYFLEGLDDTLGQSRDGLRDQPQASWVMDQDVIDLVQNFSRLENPSSRKQITGMVEHLVSIESFTKAIK</sequence>
<proteinExistence type="predicted"/>
<dbReference type="Gene3D" id="1.10.260.40">
    <property type="entry name" value="lambda repressor-like DNA-binding domains"/>
    <property type="match status" value="1"/>
</dbReference>
<dbReference type="PROSITE" id="PS50943">
    <property type="entry name" value="HTH_CROC1"/>
    <property type="match status" value="1"/>
</dbReference>
<reference evidence="2" key="1">
    <citation type="submission" date="2022-08" db="EMBL/GenBank/DDBJ databases">
        <authorList>
            <person name="Vandamme P."/>
            <person name="Hettiarachchi A."/>
            <person name="Peeters C."/>
            <person name="Cnockaert M."/>
            <person name="Carlier A."/>
        </authorList>
    </citation>
    <scope>NUCLEOTIDE SEQUENCE</scope>
    <source>
        <strain evidence="2">LMG 31809</strain>
    </source>
</reference>
<name>A0A9X3TX15_9PROT</name>
<evidence type="ECO:0000313" key="3">
    <source>
        <dbReference type="Proteomes" id="UP001141619"/>
    </source>
</evidence>
<dbReference type="RefSeq" id="WP_274943034.1">
    <property type="nucleotide sequence ID" value="NZ_JANWOI010000002.1"/>
</dbReference>
<keyword evidence="3" id="KW-1185">Reference proteome</keyword>
<feature type="domain" description="HTH cro/C1-type" evidence="1">
    <location>
        <begin position="29"/>
        <end position="83"/>
    </location>
</feature>
<dbReference type="InterPro" id="IPR010982">
    <property type="entry name" value="Lambda_DNA-bd_dom_sf"/>
</dbReference>
<dbReference type="EMBL" id="JANWOI010000002">
    <property type="protein sequence ID" value="MDA5193331.1"/>
    <property type="molecule type" value="Genomic_DNA"/>
</dbReference>
<dbReference type="Pfam" id="PF01381">
    <property type="entry name" value="HTH_3"/>
    <property type="match status" value="1"/>
</dbReference>
<organism evidence="2 3">
    <name type="scientific">Govanella unica</name>
    <dbReference type="NCBI Taxonomy" id="2975056"/>
    <lineage>
        <taxon>Bacteria</taxon>
        <taxon>Pseudomonadati</taxon>
        <taxon>Pseudomonadota</taxon>
        <taxon>Alphaproteobacteria</taxon>
        <taxon>Emcibacterales</taxon>
        <taxon>Govanellaceae</taxon>
        <taxon>Govanella</taxon>
    </lineage>
</organism>
<evidence type="ECO:0000259" key="1">
    <source>
        <dbReference type="PROSITE" id="PS50943"/>
    </source>
</evidence>
<dbReference type="SMART" id="SM00530">
    <property type="entry name" value="HTH_XRE"/>
    <property type="match status" value="1"/>
</dbReference>
<dbReference type="GO" id="GO:0003677">
    <property type="term" value="F:DNA binding"/>
    <property type="evidence" value="ECO:0007669"/>
    <property type="project" value="InterPro"/>
</dbReference>
<comment type="caution">
    <text evidence="2">The sequence shown here is derived from an EMBL/GenBank/DDBJ whole genome shotgun (WGS) entry which is preliminary data.</text>
</comment>
<evidence type="ECO:0000313" key="2">
    <source>
        <dbReference type="EMBL" id="MDA5193331.1"/>
    </source>
</evidence>
<dbReference type="SUPFAM" id="SSF47413">
    <property type="entry name" value="lambda repressor-like DNA-binding domains"/>
    <property type="match status" value="1"/>
</dbReference>
<protein>
    <submittedName>
        <fullName evidence="2">Helix-turn-helix domain-containing protein</fullName>
    </submittedName>
</protein>